<feature type="domain" description="PLAT" evidence="6">
    <location>
        <begin position="1"/>
        <end position="70"/>
    </location>
</feature>
<keyword evidence="3" id="KW-0560">Oxidoreductase</keyword>
<protein>
    <recommendedName>
        <fullName evidence="10">Arachidonate 5-lipoxygenase</fullName>
    </recommendedName>
</protein>
<evidence type="ECO:0000313" key="8">
    <source>
        <dbReference type="EMBL" id="CAJ0937414.1"/>
    </source>
</evidence>
<evidence type="ECO:0000259" key="6">
    <source>
        <dbReference type="PROSITE" id="PS50095"/>
    </source>
</evidence>
<keyword evidence="2" id="KW-0223">Dioxygenase</keyword>
<accession>A0ABN9LAK9</accession>
<evidence type="ECO:0000256" key="5">
    <source>
        <dbReference type="PROSITE-ProRule" id="PRU00152"/>
    </source>
</evidence>
<dbReference type="InterPro" id="IPR013819">
    <property type="entry name" value="LipOase_C"/>
</dbReference>
<dbReference type="InterPro" id="IPR001024">
    <property type="entry name" value="PLAT/LH2_dom"/>
</dbReference>
<name>A0ABN9LAK9_9NEOB</name>
<dbReference type="Gene3D" id="1.20.245.10">
    <property type="entry name" value="Lipoxygenase-1, Domain 5"/>
    <property type="match status" value="2"/>
</dbReference>
<dbReference type="InterPro" id="IPR036392">
    <property type="entry name" value="PLAT/LH2_dom_sf"/>
</dbReference>
<feature type="domain" description="Lipoxygenase" evidence="7">
    <location>
        <begin position="96"/>
        <end position="344"/>
    </location>
</feature>
<dbReference type="Gene3D" id="3.10.450.60">
    <property type="match status" value="1"/>
</dbReference>
<keyword evidence="1" id="KW-0479">Metal-binding</keyword>
<feature type="non-terminal residue" evidence="8">
    <location>
        <position position="1"/>
    </location>
</feature>
<dbReference type="Proteomes" id="UP001176940">
    <property type="component" value="Unassembled WGS sequence"/>
</dbReference>
<gene>
    <name evidence="8" type="ORF">RIMI_LOCUS7180880</name>
</gene>
<dbReference type="PANTHER" id="PTHR11771">
    <property type="entry name" value="LIPOXYGENASE"/>
    <property type="match status" value="1"/>
</dbReference>
<dbReference type="SUPFAM" id="SSF48484">
    <property type="entry name" value="Lipoxigenase"/>
    <property type="match status" value="2"/>
</dbReference>
<dbReference type="PROSITE" id="PS51393">
    <property type="entry name" value="LIPOXYGENASE_3"/>
    <property type="match status" value="1"/>
</dbReference>
<dbReference type="Gene3D" id="2.60.60.20">
    <property type="entry name" value="PLAT/LH2 domain"/>
    <property type="match status" value="1"/>
</dbReference>
<evidence type="ECO:0000256" key="1">
    <source>
        <dbReference type="ARBA" id="ARBA00022723"/>
    </source>
</evidence>
<dbReference type="EMBL" id="CAUEEQ010013425">
    <property type="protein sequence ID" value="CAJ0937414.1"/>
    <property type="molecule type" value="Genomic_DNA"/>
</dbReference>
<comment type="caution">
    <text evidence="5">Lacks conserved residue(s) required for the propagation of feature annotation.</text>
</comment>
<keyword evidence="4" id="KW-0443">Lipid metabolism</keyword>
<evidence type="ECO:0008006" key="10">
    <source>
        <dbReference type="Google" id="ProtNLM"/>
    </source>
</evidence>
<evidence type="ECO:0000313" key="9">
    <source>
        <dbReference type="Proteomes" id="UP001176940"/>
    </source>
</evidence>
<keyword evidence="9" id="KW-1185">Reference proteome</keyword>
<evidence type="ECO:0000256" key="3">
    <source>
        <dbReference type="ARBA" id="ARBA00023002"/>
    </source>
</evidence>
<sequence length="344" mass="39082">VCDFEVNIEEDVGELLSIRLYKETHVFQVDDAWYCEYVHVTSPNGKLYQFPVYHWLHGQTSVAIPHGIGRILSSSYVCIDDDDTEELEKNREVYKALEIKLKGLTKCTDSWKNLEDMKTVFYFNRTKISDEVSRIWNEDSFFGYQYLNGINPMLIKKCTKLPENFPVTSSMVASSLGSAHDLHKELQNGNVFLADYKILQGVPTNDRINGKPQYLTAPCVCCGRTLRTSCFPSPSSWVRLQENGRRSSCPVTKNGTGPWPRSGCAMQSSRSIRWSIICSTRISLQKYLNIATHRQLPRNHPVYKLVVVHLRYTLDINTIARTAFISPGGIFDKVSPDPLLGGDI</sequence>
<reference evidence="8" key="1">
    <citation type="submission" date="2023-07" db="EMBL/GenBank/DDBJ databases">
        <authorList>
            <person name="Stuckert A."/>
        </authorList>
    </citation>
    <scope>NUCLEOTIDE SEQUENCE</scope>
</reference>
<evidence type="ECO:0000256" key="2">
    <source>
        <dbReference type="ARBA" id="ARBA00022964"/>
    </source>
</evidence>
<comment type="caution">
    <text evidence="8">The sequence shown here is derived from an EMBL/GenBank/DDBJ whole genome shotgun (WGS) entry which is preliminary data.</text>
</comment>
<dbReference type="InterPro" id="IPR000907">
    <property type="entry name" value="LipOase"/>
</dbReference>
<organism evidence="8 9">
    <name type="scientific">Ranitomeya imitator</name>
    <name type="common">mimic poison frog</name>
    <dbReference type="NCBI Taxonomy" id="111125"/>
    <lineage>
        <taxon>Eukaryota</taxon>
        <taxon>Metazoa</taxon>
        <taxon>Chordata</taxon>
        <taxon>Craniata</taxon>
        <taxon>Vertebrata</taxon>
        <taxon>Euteleostomi</taxon>
        <taxon>Amphibia</taxon>
        <taxon>Batrachia</taxon>
        <taxon>Anura</taxon>
        <taxon>Neobatrachia</taxon>
        <taxon>Hyloidea</taxon>
        <taxon>Dendrobatidae</taxon>
        <taxon>Dendrobatinae</taxon>
        <taxon>Ranitomeya</taxon>
    </lineage>
</organism>
<evidence type="ECO:0000256" key="4">
    <source>
        <dbReference type="ARBA" id="ARBA00023098"/>
    </source>
</evidence>
<proteinExistence type="predicted"/>
<dbReference type="Pfam" id="PF00305">
    <property type="entry name" value="Lipoxygenase"/>
    <property type="match status" value="1"/>
</dbReference>
<dbReference type="InterPro" id="IPR036226">
    <property type="entry name" value="LipOase_C_sf"/>
</dbReference>
<dbReference type="Pfam" id="PF01477">
    <property type="entry name" value="PLAT"/>
    <property type="match status" value="1"/>
</dbReference>
<dbReference type="SUPFAM" id="SSF49723">
    <property type="entry name" value="Lipase/lipooxygenase domain (PLAT/LH2 domain)"/>
    <property type="match status" value="1"/>
</dbReference>
<dbReference type="PROSITE" id="PS50095">
    <property type="entry name" value="PLAT"/>
    <property type="match status" value="1"/>
</dbReference>
<evidence type="ECO:0000259" key="7">
    <source>
        <dbReference type="PROSITE" id="PS51393"/>
    </source>
</evidence>